<sequence>MSVINQMLRDLEDRKQPKENVEQPVFSAPVPSPWPARLVLLIVIIVVAAAIWWFGFAHSPSTQPKAAPQTPAEPSVVAKQAVVPAANKPADELTQKTSPPIAGAKNQPPQQQTDSPQAQVTAKKPALESAETKQPPAQQRAAETTPEAEAIVTKSAQTPAAPTATKAPETTPKSEVSPPADVVSNKPNQAPASSGKAKVKLSAMTAAQSAELQLNEARGYAANGRLKDSENAYRTVLTRNPKLTNARLEMVALLTQQRQEAKALQLVDEGLRYLPTDAQLTTVKAQLLLTIGRTEEAWDALQPLNESQVQEMGFFIIKAGLASQRSEFEVAYRNYSRLTIKDPAQGRWWLGKAISAEQMGNNAEAVEGYRRALTSSGLSAGSMQYAQHRLDMLGTQSHGKN</sequence>
<feature type="compositionally biased region" description="Basic and acidic residues" evidence="1">
    <location>
        <begin position="9"/>
        <end position="21"/>
    </location>
</feature>
<feature type="transmembrane region" description="Helical" evidence="2">
    <location>
        <begin position="34"/>
        <end position="55"/>
    </location>
</feature>
<reference evidence="3" key="1">
    <citation type="submission" date="2021-07" db="EMBL/GenBank/DDBJ databases">
        <title>Neiella marina sp. nov., isolated from the intestinal content of sea cucumber Apostichopus japonicus.</title>
        <authorList>
            <person name="Bai X."/>
        </authorList>
    </citation>
    <scope>NUCLEOTIDE SEQUENCE</scope>
    <source>
        <strain evidence="3">126</strain>
    </source>
</reference>
<evidence type="ECO:0000313" key="4">
    <source>
        <dbReference type="Proteomes" id="UP001166251"/>
    </source>
</evidence>
<protein>
    <submittedName>
        <fullName evidence="3">Tetratricopeptide repeat protein</fullName>
    </submittedName>
</protein>
<evidence type="ECO:0000313" key="3">
    <source>
        <dbReference type="EMBL" id="MBW8189439.1"/>
    </source>
</evidence>
<feature type="compositionally biased region" description="Low complexity" evidence="1">
    <location>
        <begin position="153"/>
        <end position="173"/>
    </location>
</feature>
<dbReference type="Gene3D" id="1.25.40.10">
    <property type="entry name" value="Tetratricopeptide repeat domain"/>
    <property type="match status" value="1"/>
</dbReference>
<dbReference type="InterPro" id="IPR011990">
    <property type="entry name" value="TPR-like_helical_dom_sf"/>
</dbReference>
<gene>
    <name evidence="3" type="ORF">K0504_00200</name>
</gene>
<dbReference type="RefSeq" id="WP_220102131.1">
    <property type="nucleotide sequence ID" value="NZ_JAHZSS010000001.1"/>
</dbReference>
<feature type="region of interest" description="Disordered" evidence="1">
    <location>
        <begin position="61"/>
        <end position="197"/>
    </location>
</feature>
<accession>A0ABS7EAS9</accession>
<proteinExistence type="predicted"/>
<evidence type="ECO:0000256" key="2">
    <source>
        <dbReference type="SAM" id="Phobius"/>
    </source>
</evidence>
<keyword evidence="2" id="KW-0812">Transmembrane</keyword>
<comment type="caution">
    <text evidence="3">The sequence shown here is derived from an EMBL/GenBank/DDBJ whole genome shotgun (WGS) entry which is preliminary data.</text>
</comment>
<dbReference type="InterPro" id="IPR019734">
    <property type="entry name" value="TPR_rpt"/>
</dbReference>
<keyword evidence="2" id="KW-1133">Transmembrane helix</keyword>
<dbReference type="SMART" id="SM00028">
    <property type="entry name" value="TPR"/>
    <property type="match status" value="2"/>
</dbReference>
<dbReference type="EMBL" id="JAHZSS010000001">
    <property type="protein sequence ID" value="MBW8189439.1"/>
    <property type="molecule type" value="Genomic_DNA"/>
</dbReference>
<organism evidence="3 4">
    <name type="scientific">Neiella holothuriorum</name>
    <dbReference type="NCBI Taxonomy" id="2870530"/>
    <lineage>
        <taxon>Bacteria</taxon>
        <taxon>Pseudomonadati</taxon>
        <taxon>Pseudomonadota</taxon>
        <taxon>Gammaproteobacteria</taxon>
        <taxon>Alteromonadales</taxon>
        <taxon>Echinimonadaceae</taxon>
        <taxon>Neiella</taxon>
    </lineage>
</organism>
<keyword evidence="4" id="KW-1185">Reference proteome</keyword>
<dbReference type="Pfam" id="PF14559">
    <property type="entry name" value="TPR_19"/>
    <property type="match status" value="1"/>
</dbReference>
<evidence type="ECO:0000256" key="1">
    <source>
        <dbReference type="SAM" id="MobiDB-lite"/>
    </source>
</evidence>
<dbReference type="SUPFAM" id="SSF48452">
    <property type="entry name" value="TPR-like"/>
    <property type="match status" value="1"/>
</dbReference>
<feature type="region of interest" description="Disordered" evidence="1">
    <location>
        <begin position="1"/>
        <end position="27"/>
    </location>
</feature>
<keyword evidence="2" id="KW-0472">Membrane</keyword>
<dbReference type="Proteomes" id="UP001166251">
    <property type="component" value="Unassembled WGS sequence"/>
</dbReference>
<name>A0ABS7EAS9_9GAMM</name>
<feature type="compositionally biased region" description="Polar residues" evidence="1">
    <location>
        <begin position="107"/>
        <end position="120"/>
    </location>
</feature>